<dbReference type="RefSeq" id="XP_024585662.1">
    <property type="nucleotide sequence ID" value="XM_024720466.1"/>
</dbReference>
<proteinExistence type="predicted"/>
<accession>A0A0P1B3F7</accession>
<keyword evidence="2" id="KW-1185">Reference proteome</keyword>
<evidence type="ECO:0000313" key="2">
    <source>
        <dbReference type="Proteomes" id="UP000054928"/>
    </source>
</evidence>
<name>A0A0P1B3F7_PLAHL</name>
<dbReference type="AlphaFoldDB" id="A0A0P1B3F7"/>
<sequence>MERLAINEASSEQVAPSVATVGTSRFITSSFEVLHHKRHETRKYPNTWLESFQQLLSESRAPPSFQLNLLDLTC</sequence>
<dbReference type="EMBL" id="CCYD01003042">
    <property type="protein sequence ID" value="CEG49293.1"/>
    <property type="molecule type" value="Genomic_DNA"/>
</dbReference>
<reference evidence="2" key="1">
    <citation type="submission" date="2014-09" db="EMBL/GenBank/DDBJ databases">
        <authorList>
            <person name="Sharma Rahul"/>
            <person name="Thines Marco"/>
        </authorList>
    </citation>
    <scope>NUCLEOTIDE SEQUENCE [LARGE SCALE GENOMIC DNA]</scope>
</reference>
<protein>
    <submittedName>
        <fullName evidence="1">Uncharacterized protein</fullName>
    </submittedName>
</protein>
<dbReference type="Proteomes" id="UP000054928">
    <property type="component" value="Unassembled WGS sequence"/>
</dbReference>
<evidence type="ECO:0000313" key="1">
    <source>
        <dbReference type="EMBL" id="CEG49293.1"/>
    </source>
</evidence>
<dbReference type="GeneID" id="36402119"/>
<organism evidence="1 2">
    <name type="scientific">Plasmopara halstedii</name>
    <name type="common">Downy mildew of sunflower</name>
    <dbReference type="NCBI Taxonomy" id="4781"/>
    <lineage>
        <taxon>Eukaryota</taxon>
        <taxon>Sar</taxon>
        <taxon>Stramenopiles</taxon>
        <taxon>Oomycota</taxon>
        <taxon>Peronosporomycetes</taxon>
        <taxon>Peronosporales</taxon>
        <taxon>Peronosporaceae</taxon>
        <taxon>Plasmopara</taxon>
    </lineage>
</organism>